<accession>A0A3L9DZL1</accession>
<reference evidence="2 3" key="1">
    <citation type="submission" date="2018-10" db="EMBL/GenBank/DDBJ databases">
        <title>Streptococcus hillyeri sp. nov., isolated from equine tracheal sample.</title>
        <authorList>
            <person name="Macfadyen A.C."/>
            <person name="Waller A."/>
            <person name="Paterson G.K."/>
        </authorList>
    </citation>
    <scope>NUCLEOTIDE SEQUENCE [LARGE SCALE GENOMIC DNA]</scope>
    <source>
        <strain evidence="2 3">28462</strain>
    </source>
</reference>
<dbReference type="RefSeq" id="WP_121834442.1">
    <property type="nucleotide sequence ID" value="NZ_CP163513.1"/>
</dbReference>
<feature type="transmembrane region" description="Helical" evidence="1">
    <location>
        <begin position="191"/>
        <end position="212"/>
    </location>
</feature>
<name>A0A3L9DZL1_9STRE</name>
<dbReference type="AlphaFoldDB" id="A0A3L9DZL1"/>
<keyword evidence="1" id="KW-1133">Transmembrane helix</keyword>
<feature type="transmembrane region" description="Helical" evidence="1">
    <location>
        <begin position="160"/>
        <end position="179"/>
    </location>
</feature>
<evidence type="ECO:0000313" key="3">
    <source>
        <dbReference type="Proteomes" id="UP000279194"/>
    </source>
</evidence>
<sequence length="221" mass="24956">MFKKCYLYQLKPLIYFLPIMLGSLSLHRGIINVNLGQVQYHVHPLMYLISLLSGMAGVAVNFRLFTQLGVSRKDFYLSLVARQVTFAFSYFVLLVTLVPVIDKMYPSNVILTLFDTDGNLSNVELVRGYLSIFLAHLIFGLLGTHIALLFNKVTANGRGLLLGGILVMVWGFSVFWDMGGGESFIWLLETALQLTQGGLITILLALLWFSIYNHNSKEYYK</sequence>
<protein>
    <submittedName>
        <fullName evidence="2">Uncharacterized protein</fullName>
    </submittedName>
</protein>
<organism evidence="2 3">
    <name type="scientific">Streptococcus hillyeri</name>
    <dbReference type="NCBI Taxonomy" id="2282420"/>
    <lineage>
        <taxon>Bacteria</taxon>
        <taxon>Bacillati</taxon>
        <taxon>Bacillota</taxon>
        <taxon>Bacilli</taxon>
        <taxon>Lactobacillales</taxon>
        <taxon>Streptococcaceae</taxon>
        <taxon>Streptococcus</taxon>
    </lineage>
</organism>
<dbReference type="EMBL" id="RCVM01000001">
    <property type="protein sequence ID" value="RLY05317.1"/>
    <property type="molecule type" value="Genomic_DNA"/>
</dbReference>
<keyword evidence="1" id="KW-0812">Transmembrane</keyword>
<keyword evidence="3" id="KW-1185">Reference proteome</keyword>
<feature type="transmembrane region" description="Helical" evidence="1">
    <location>
        <begin position="45"/>
        <end position="64"/>
    </location>
</feature>
<gene>
    <name evidence="2" type="ORF">EAF07_01065</name>
</gene>
<evidence type="ECO:0000313" key="2">
    <source>
        <dbReference type="EMBL" id="RLY05317.1"/>
    </source>
</evidence>
<comment type="caution">
    <text evidence="2">The sequence shown here is derived from an EMBL/GenBank/DDBJ whole genome shotgun (WGS) entry which is preliminary data.</text>
</comment>
<feature type="transmembrane region" description="Helical" evidence="1">
    <location>
        <begin position="76"/>
        <end position="101"/>
    </location>
</feature>
<evidence type="ECO:0000256" key="1">
    <source>
        <dbReference type="SAM" id="Phobius"/>
    </source>
</evidence>
<feature type="transmembrane region" description="Helical" evidence="1">
    <location>
        <begin position="128"/>
        <end position="148"/>
    </location>
</feature>
<keyword evidence="1" id="KW-0472">Membrane</keyword>
<dbReference type="Proteomes" id="UP000279194">
    <property type="component" value="Unassembled WGS sequence"/>
</dbReference>
<proteinExistence type="predicted"/>
<feature type="transmembrane region" description="Helical" evidence="1">
    <location>
        <begin position="12"/>
        <end position="33"/>
    </location>
</feature>